<proteinExistence type="inferred from homology"/>
<sequence>MQFKLALVTAALATLIVANPTSLASSTCSTGFIQCCERTATAAEVLKTRAIVALLKRGGINTSNITGTVGFSCSSLNVPCGDSCGPAHTLCCTKSALNVIISVGCTPATTH</sequence>
<feature type="signal peptide" evidence="7">
    <location>
        <begin position="1"/>
        <end position="18"/>
    </location>
</feature>
<comment type="caution">
    <text evidence="8">The sequence shown here is derived from an EMBL/GenBank/DDBJ whole genome shotgun (WGS) entry which is preliminary data.</text>
</comment>
<evidence type="ECO:0000256" key="4">
    <source>
        <dbReference type="ARBA" id="ARBA00022525"/>
    </source>
</evidence>
<evidence type="ECO:0000256" key="1">
    <source>
        <dbReference type="ARBA" id="ARBA00004191"/>
    </source>
</evidence>
<dbReference type="EMBL" id="JADNRY010000080">
    <property type="protein sequence ID" value="KAF9066906.1"/>
    <property type="molecule type" value="Genomic_DNA"/>
</dbReference>
<evidence type="ECO:0000256" key="2">
    <source>
        <dbReference type="ARBA" id="ARBA00010446"/>
    </source>
</evidence>
<dbReference type="InterPro" id="IPR001338">
    <property type="entry name" value="Class_I_Hydrophobin"/>
</dbReference>
<evidence type="ECO:0000313" key="8">
    <source>
        <dbReference type="EMBL" id="KAF9066906.1"/>
    </source>
</evidence>
<dbReference type="SMART" id="SM00075">
    <property type="entry name" value="HYDRO"/>
    <property type="match status" value="1"/>
</dbReference>
<dbReference type="GO" id="GO:0009277">
    <property type="term" value="C:fungal-type cell wall"/>
    <property type="evidence" value="ECO:0007669"/>
    <property type="project" value="InterPro"/>
</dbReference>
<comment type="similarity">
    <text evidence="2 7">Belongs to the fungal hydrophobin family.</text>
</comment>
<organism evidence="8 9">
    <name type="scientific">Rhodocollybia butyracea</name>
    <dbReference type="NCBI Taxonomy" id="206335"/>
    <lineage>
        <taxon>Eukaryota</taxon>
        <taxon>Fungi</taxon>
        <taxon>Dikarya</taxon>
        <taxon>Basidiomycota</taxon>
        <taxon>Agaricomycotina</taxon>
        <taxon>Agaricomycetes</taxon>
        <taxon>Agaricomycetidae</taxon>
        <taxon>Agaricales</taxon>
        <taxon>Marasmiineae</taxon>
        <taxon>Omphalotaceae</taxon>
        <taxon>Rhodocollybia</taxon>
    </lineage>
</organism>
<keyword evidence="5 7" id="KW-1015">Disulfide bond</keyword>
<accession>A0A9P5PJV6</accession>
<protein>
    <recommendedName>
        <fullName evidence="7">Hydrophobin</fullName>
    </recommendedName>
</protein>
<evidence type="ECO:0000256" key="5">
    <source>
        <dbReference type="ARBA" id="ARBA00023157"/>
    </source>
</evidence>
<keyword evidence="4 7" id="KW-0964">Secreted</keyword>
<keyword evidence="7" id="KW-0732">Signal</keyword>
<dbReference type="Pfam" id="PF01185">
    <property type="entry name" value="Hydrophobin"/>
    <property type="match status" value="1"/>
</dbReference>
<dbReference type="CDD" id="cd23507">
    <property type="entry name" value="hydrophobin_I"/>
    <property type="match status" value="1"/>
</dbReference>
<comment type="subcellular location">
    <subcellularLocation>
        <location evidence="1 7">Secreted</location>
        <location evidence="1 7">Cell wall</location>
    </subcellularLocation>
</comment>
<name>A0A9P5PJV6_9AGAR</name>
<dbReference type="Proteomes" id="UP000772434">
    <property type="component" value="Unassembled WGS sequence"/>
</dbReference>
<evidence type="ECO:0000256" key="7">
    <source>
        <dbReference type="RuleBase" id="RU365009"/>
    </source>
</evidence>
<keyword evidence="9" id="KW-1185">Reference proteome</keyword>
<evidence type="ECO:0000313" key="9">
    <source>
        <dbReference type="Proteomes" id="UP000772434"/>
    </source>
</evidence>
<comment type="subunit">
    <text evidence="6">Self-assembles to form functional amyloid fibrils called rodlets. Self-assembly into fibrillar rodlets occurs spontaneously at hydrophobic:hydrophilic interfaces and the rodlets further associate laterally to form amphipathic monolayers.</text>
</comment>
<keyword evidence="3 7" id="KW-0134">Cell wall</keyword>
<dbReference type="GO" id="GO:0005199">
    <property type="term" value="F:structural constituent of cell wall"/>
    <property type="evidence" value="ECO:0007669"/>
    <property type="project" value="InterPro"/>
</dbReference>
<evidence type="ECO:0000256" key="6">
    <source>
        <dbReference type="ARBA" id="ARBA00093546"/>
    </source>
</evidence>
<evidence type="ECO:0000256" key="3">
    <source>
        <dbReference type="ARBA" id="ARBA00022512"/>
    </source>
</evidence>
<gene>
    <name evidence="8" type="ORF">BDP27DRAFT_1365262</name>
</gene>
<reference evidence="8" key="1">
    <citation type="submission" date="2020-11" db="EMBL/GenBank/DDBJ databases">
        <authorList>
            <consortium name="DOE Joint Genome Institute"/>
            <person name="Ahrendt S."/>
            <person name="Riley R."/>
            <person name="Andreopoulos W."/>
            <person name="Labutti K."/>
            <person name="Pangilinan J."/>
            <person name="Ruiz-Duenas F.J."/>
            <person name="Barrasa J.M."/>
            <person name="Sanchez-Garcia M."/>
            <person name="Camarero S."/>
            <person name="Miyauchi S."/>
            <person name="Serrano A."/>
            <person name="Linde D."/>
            <person name="Babiker R."/>
            <person name="Drula E."/>
            <person name="Ayuso-Fernandez I."/>
            <person name="Pacheco R."/>
            <person name="Padilla G."/>
            <person name="Ferreira P."/>
            <person name="Barriuso J."/>
            <person name="Kellner H."/>
            <person name="Castanera R."/>
            <person name="Alfaro M."/>
            <person name="Ramirez L."/>
            <person name="Pisabarro A.G."/>
            <person name="Kuo A."/>
            <person name="Tritt A."/>
            <person name="Lipzen A."/>
            <person name="He G."/>
            <person name="Yan M."/>
            <person name="Ng V."/>
            <person name="Cullen D."/>
            <person name="Martin F."/>
            <person name="Rosso M.-N."/>
            <person name="Henrissat B."/>
            <person name="Hibbett D."/>
            <person name="Martinez A.T."/>
            <person name="Grigoriev I.V."/>
        </authorList>
    </citation>
    <scope>NUCLEOTIDE SEQUENCE</scope>
    <source>
        <strain evidence="8">AH 40177</strain>
    </source>
</reference>
<feature type="chain" id="PRO_5040545541" description="Hydrophobin" evidence="7">
    <location>
        <begin position="19"/>
        <end position="111"/>
    </location>
</feature>
<dbReference type="AlphaFoldDB" id="A0A9P5PJV6"/>